<evidence type="ECO:0000256" key="1">
    <source>
        <dbReference type="ARBA" id="ARBA00004651"/>
    </source>
</evidence>
<dbReference type="InterPro" id="IPR051907">
    <property type="entry name" value="DoxX-like_oxidoreductase"/>
</dbReference>
<dbReference type="EMBL" id="SMLW01000670">
    <property type="protein sequence ID" value="MTI28680.1"/>
    <property type="molecule type" value="Genomic_DNA"/>
</dbReference>
<dbReference type="Pfam" id="PF07681">
    <property type="entry name" value="DoxX"/>
    <property type="match status" value="1"/>
</dbReference>
<evidence type="ECO:0000256" key="5">
    <source>
        <dbReference type="ARBA" id="ARBA00022989"/>
    </source>
</evidence>
<keyword evidence="9" id="KW-1185">Reference proteome</keyword>
<feature type="transmembrane region" description="Helical" evidence="7">
    <location>
        <begin position="20"/>
        <end position="40"/>
    </location>
</feature>
<dbReference type="Proteomes" id="UP000798808">
    <property type="component" value="Unassembled WGS sequence"/>
</dbReference>
<dbReference type="InterPro" id="IPR032808">
    <property type="entry name" value="DoxX"/>
</dbReference>
<evidence type="ECO:0000313" key="9">
    <source>
        <dbReference type="Proteomes" id="UP000798808"/>
    </source>
</evidence>
<dbReference type="PANTHER" id="PTHR33452:SF1">
    <property type="entry name" value="INNER MEMBRANE PROTEIN YPHA-RELATED"/>
    <property type="match status" value="1"/>
</dbReference>
<evidence type="ECO:0000256" key="4">
    <source>
        <dbReference type="ARBA" id="ARBA00022692"/>
    </source>
</evidence>
<protein>
    <submittedName>
        <fullName evidence="8">DoxX family protein</fullName>
    </submittedName>
</protein>
<dbReference type="RefSeq" id="WP_155176444.1">
    <property type="nucleotide sequence ID" value="NZ_BAAAFL010000021.1"/>
</dbReference>
<feature type="transmembrane region" description="Helical" evidence="7">
    <location>
        <begin position="82"/>
        <end position="99"/>
    </location>
</feature>
<keyword evidence="3" id="KW-1003">Cell membrane</keyword>
<name>A0ABW9RZT3_9BACT</name>
<evidence type="ECO:0000256" key="6">
    <source>
        <dbReference type="ARBA" id="ARBA00023136"/>
    </source>
</evidence>
<feature type="transmembrane region" description="Helical" evidence="7">
    <location>
        <begin position="111"/>
        <end position="130"/>
    </location>
</feature>
<keyword evidence="4 7" id="KW-0812">Transmembrane</keyword>
<comment type="subcellular location">
    <subcellularLocation>
        <location evidence="1">Cell membrane</location>
        <topology evidence="1">Multi-pass membrane protein</topology>
    </subcellularLocation>
</comment>
<evidence type="ECO:0000256" key="2">
    <source>
        <dbReference type="ARBA" id="ARBA00006679"/>
    </source>
</evidence>
<evidence type="ECO:0000313" key="8">
    <source>
        <dbReference type="EMBL" id="MTI28680.1"/>
    </source>
</evidence>
<gene>
    <name evidence="8" type="ORF">E1163_27220</name>
</gene>
<accession>A0ABW9RZT3</accession>
<reference evidence="8 9" key="1">
    <citation type="submission" date="2019-02" db="EMBL/GenBank/DDBJ databases">
        <authorList>
            <person name="Goldberg S.R."/>
            <person name="Haltli B.A."/>
            <person name="Correa H."/>
            <person name="Russell K.G."/>
        </authorList>
    </citation>
    <scope>NUCLEOTIDE SEQUENCE [LARGE SCALE GENOMIC DNA]</scope>
    <source>
        <strain evidence="8 9">JCM 16186</strain>
    </source>
</reference>
<comment type="caution">
    <text evidence="8">The sequence shown here is derived from an EMBL/GenBank/DDBJ whole genome shotgun (WGS) entry which is preliminary data.</text>
</comment>
<feature type="transmembrane region" description="Helical" evidence="7">
    <location>
        <begin position="52"/>
        <end position="76"/>
    </location>
</feature>
<keyword evidence="5 7" id="KW-1133">Transmembrane helix</keyword>
<organism evidence="8 9">
    <name type="scientific">Fulvivirga kasyanovii</name>
    <dbReference type="NCBI Taxonomy" id="396812"/>
    <lineage>
        <taxon>Bacteria</taxon>
        <taxon>Pseudomonadati</taxon>
        <taxon>Bacteroidota</taxon>
        <taxon>Cytophagia</taxon>
        <taxon>Cytophagales</taxon>
        <taxon>Fulvivirgaceae</taxon>
        <taxon>Fulvivirga</taxon>
    </lineage>
</organism>
<comment type="similarity">
    <text evidence="2">Belongs to the DoxX family.</text>
</comment>
<dbReference type="PANTHER" id="PTHR33452">
    <property type="entry name" value="OXIDOREDUCTASE CATD-RELATED"/>
    <property type="match status" value="1"/>
</dbReference>
<evidence type="ECO:0000256" key="3">
    <source>
        <dbReference type="ARBA" id="ARBA00022475"/>
    </source>
</evidence>
<sequence length="147" mass="16681">MVNKFNHWLDSIHPPIWVDFLRIAVGLFIVYKGAIFTINFESFTENIASVGWIFIAAHLGQVIIFVHLVCGIILILGAYTRLMSFLNIPILAGAVIFNYKMMLTANNYMELPMAIIILALLILIFITGSGKFSLDERQRRADQLRAH</sequence>
<evidence type="ECO:0000256" key="7">
    <source>
        <dbReference type="SAM" id="Phobius"/>
    </source>
</evidence>
<keyword evidence="6 7" id="KW-0472">Membrane</keyword>
<proteinExistence type="inferred from homology"/>